<gene>
    <name evidence="1" type="ORF">niasHT_002070</name>
</gene>
<organism evidence="1 2">
    <name type="scientific">Heterodera trifolii</name>
    <dbReference type="NCBI Taxonomy" id="157864"/>
    <lineage>
        <taxon>Eukaryota</taxon>
        <taxon>Metazoa</taxon>
        <taxon>Ecdysozoa</taxon>
        <taxon>Nematoda</taxon>
        <taxon>Chromadorea</taxon>
        <taxon>Rhabditida</taxon>
        <taxon>Tylenchina</taxon>
        <taxon>Tylenchomorpha</taxon>
        <taxon>Tylenchoidea</taxon>
        <taxon>Heteroderidae</taxon>
        <taxon>Heteroderinae</taxon>
        <taxon>Heterodera</taxon>
    </lineage>
</organism>
<keyword evidence="2" id="KW-1185">Reference proteome</keyword>
<accession>A0ABD2M6K2</accession>
<dbReference type="EMBL" id="JBICBT010000110">
    <property type="protein sequence ID" value="KAL3123158.1"/>
    <property type="molecule type" value="Genomic_DNA"/>
</dbReference>
<sequence length="148" mass="16658">MAKNIDGLELSAKVFRLLRKLVPSFLNECPSLRIVFFYADDFFIEFPCDDSATASDGQAVAKWLFTPRPDNVPKVLKYWLDDDDENFAPKIEAFKAAFALASSPANFIVIIRFHSCYFADSVMPFGLTNELTGEQLALRAGPFYSLNI</sequence>
<name>A0ABD2M6K2_9BILA</name>
<reference evidence="1 2" key="1">
    <citation type="submission" date="2024-10" db="EMBL/GenBank/DDBJ databases">
        <authorList>
            <person name="Kim D."/>
        </authorList>
    </citation>
    <scope>NUCLEOTIDE SEQUENCE [LARGE SCALE GENOMIC DNA]</scope>
    <source>
        <strain evidence="1">BH-2024</strain>
    </source>
</reference>
<proteinExistence type="predicted"/>
<protein>
    <recommendedName>
        <fullName evidence="3">HORMA domain-containing protein</fullName>
    </recommendedName>
</protein>
<evidence type="ECO:0000313" key="1">
    <source>
        <dbReference type="EMBL" id="KAL3123158.1"/>
    </source>
</evidence>
<comment type="caution">
    <text evidence="1">The sequence shown here is derived from an EMBL/GenBank/DDBJ whole genome shotgun (WGS) entry which is preliminary data.</text>
</comment>
<dbReference type="Proteomes" id="UP001620626">
    <property type="component" value="Unassembled WGS sequence"/>
</dbReference>
<evidence type="ECO:0008006" key="3">
    <source>
        <dbReference type="Google" id="ProtNLM"/>
    </source>
</evidence>
<evidence type="ECO:0000313" key="2">
    <source>
        <dbReference type="Proteomes" id="UP001620626"/>
    </source>
</evidence>
<dbReference type="AlphaFoldDB" id="A0ABD2M6K2"/>